<comment type="caution">
    <text evidence="1">The sequence shown here is derived from an EMBL/GenBank/DDBJ whole genome shotgun (WGS) entry which is preliminary data.</text>
</comment>
<reference evidence="1 2" key="2">
    <citation type="journal article" date="2022" name="Mol. Ecol. Resour.">
        <title>The genomes of chicory, endive, great burdock and yacon provide insights into Asteraceae paleo-polyploidization history and plant inulin production.</title>
        <authorList>
            <person name="Fan W."/>
            <person name="Wang S."/>
            <person name="Wang H."/>
            <person name="Wang A."/>
            <person name="Jiang F."/>
            <person name="Liu H."/>
            <person name="Zhao H."/>
            <person name="Xu D."/>
            <person name="Zhang Y."/>
        </authorList>
    </citation>
    <scope>NUCLEOTIDE SEQUENCE [LARGE SCALE GENOMIC DNA]</scope>
    <source>
        <strain evidence="2">cv. Yunnan</strain>
        <tissue evidence="1">Leaves</tissue>
    </source>
</reference>
<proteinExistence type="predicted"/>
<dbReference type="EMBL" id="CM042033">
    <property type="protein sequence ID" value="KAI3773682.1"/>
    <property type="molecule type" value="Genomic_DNA"/>
</dbReference>
<reference evidence="2" key="1">
    <citation type="journal article" date="2022" name="Mol. Ecol. Resour.">
        <title>The genomes of chicory, endive, great burdock and yacon provide insights into Asteraceae palaeo-polyploidization history and plant inulin production.</title>
        <authorList>
            <person name="Fan W."/>
            <person name="Wang S."/>
            <person name="Wang H."/>
            <person name="Wang A."/>
            <person name="Jiang F."/>
            <person name="Liu H."/>
            <person name="Zhao H."/>
            <person name="Xu D."/>
            <person name="Zhang Y."/>
        </authorList>
    </citation>
    <scope>NUCLEOTIDE SEQUENCE [LARGE SCALE GENOMIC DNA]</scope>
    <source>
        <strain evidence="2">cv. Yunnan</strain>
    </source>
</reference>
<keyword evidence="2" id="KW-1185">Reference proteome</keyword>
<evidence type="ECO:0000313" key="2">
    <source>
        <dbReference type="Proteomes" id="UP001056120"/>
    </source>
</evidence>
<evidence type="ECO:0000313" key="1">
    <source>
        <dbReference type="EMBL" id="KAI3773682.1"/>
    </source>
</evidence>
<organism evidence="1 2">
    <name type="scientific">Smallanthus sonchifolius</name>
    <dbReference type="NCBI Taxonomy" id="185202"/>
    <lineage>
        <taxon>Eukaryota</taxon>
        <taxon>Viridiplantae</taxon>
        <taxon>Streptophyta</taxon>
        <taxon>Embryophyta</taxon>
        <taxon>Tracheophyta</taxon>
        <taxon>Spermatophyta</taxon>
        <taxon>Magnoliopsida</taxon>
        <taxon>eudicotyledons</taxon>
        <taxon>Gunneridae</taxon>
        <taxon>Pentapetalae</taxon>
        <taxon>asterids</taxon>
        <taxon>campanulids</taxon>
        <taxon>Asterales</taxon>
        <taxon>Asteraceae</taxon>
        <taxon>Asteroideae</taxon>
        <taxon>Heliantheae alliance</taxon>
        <taxon>Millerieae</taxon>
        <taxon>Smallanthus</taxon>
    </lineage>
</organism>
<accession>A0ACB9FSZ3</accession>
<name>A0ACB9FSZ3_9ASTR</name>
<protein>
    <submittedName>
        <fullName evidence="1">Uncharacterized protein</fullName>
    </submittedName>
</protein>
<gene>
    <name evidence="1" type="ORF">L1987_48212</name>
</gene>
<dbReference type="Proteomes" id="UP001056120">
    <property type="component" value="Linkage Group LG16"/>
</dbReference>
<sequence>MACISHNFGASMKIDRLPVARQRQVPNKISQLFFLQPKNFRSSKFGDSKERISVLVIGGGGREHSLCYALKRSQSCDAVFCAPGNAGISNSVDATCIEDLDIFDSSAVIGFCRKWGVGLVVVGPEAPLVSGLTNDLLKAGIHAFGPSSEAAALEGVIVAMTLQEAFEAVDKILINGSFGKAGSSIIVEEFLEVGVLYAGLMIEKKSGLPKLIEYNVRFGDPECQILLLGALGFSTYGGYRFCNLPSVFKNRDRTMKVLSALASITEFFGDSAETLGVIFRDLKEFIQSDSDQIPGSLKQVFKITKSDEFQTPSLGLQEL</sequence>